<gene>
    <name evidence="5" type="ORF">EV383_2132</name>
</gene>
<dbReference type="GO" id="GO:0016787">
    <property type="term" value="F:hydrolase activity"/>
    <property type="evidence" value="ECO:0007669"/>
    <property type="project" value="UniProtKB-KW"/>
</dbReference>
<dbReference type="InterPro" id="IPR001310">
    <property type="entry name" value="Histidine_triad_HIT"/>
</dbReference>
<evidence type="ECO:0000256" key="3">
    <source>
        <dbReference type="PROSITE-ProRule" id="PRU00464"/>
    </source>
</evidence>
<dbReference type="Proteomes" id="UP000291591">
    <property type="component" value="Unassembled WGS sequence"/>
</dbReference>
<feature type="active site" description="Tele-AMP-histidine intermediate" evidence="1">
    <location>
        <position position="104"/>
    </location>
</feature>
<dbReference type="PANTHER" id="PTHR46648:SF1">
    <property type="entry name" value="ADENOSINE 5'-MONOPHOSPHORAMIDASE HNT1"/>
    <property type="match status" value="1"/>
</dbReference>
<dbReference type="SUPFAM" id="SSF54197">
    <property type="entry name" value="HIT-like"/>
    <property type="match status" value="1"/>
</dbReference>
<dbReference type="EMBL" id="SHKL01000001">
    <property type="protein sequence ID" value="RZT85268.1"/>
    <property type="molecule type" value="Genomic_DNA"/>
</dbReference>
<keyword evidence="5" id="KW-0378">Hydrolase</keyword>
<proteinExistence type="predicted"/>
<dbReference type="InterPro" id="IPR011146">
    <property type="entry name" value="HIT-like"/>
</dbReference>
<evidence type="ECO:0000256" key="2">
    <source>
        <dbReference type="PIRSR" id="PIRSR601310-3"/>
    </source>
</evidence>
<dbReference type="PRINTS" id="PR00332">
    <property type="entry name" value="HISTRIAD"/>
</dbReference>
<evidence type="ECO:0000256" key="1">
    <source>
        <dbReference type="PIRSR" id="PIRSR601310-1"/>
    </source>
</evidence>
<dbReference type="PROSITE" id="PS51084">
    <property type="entry name" value="HIT_2"/>
    <property type="match status" value="1"/>
</dbReference>
<evidence type="ECO:0000259" key="4">
    <source>
        <dbReference type="PROSITE" id="PS51084"/>
    </source>
</evidence>
<accession>A0A4Q7UWB1</accession>
<dbReference type="InterPro" id="IPR036265">
    <property type="entry name" value="HIT-like_sf"/>
</dbReference>
<dbReference type="AlphaFoldDB" id="A0A4Q7UWB1"/>
<keyword evidence="6" id="KW-1185">Reference proteome</keyword>
<dbReference type="GO" id="GO:0009117">
    <property type="term" value="P:nucleotide metabolic process"/>
    <property type="evidence" value="ECO:0007669"/>
    <property type="project" value="TreeGrafter"/>
</dbReference>
<dbReference type="PANTHER" id="PTHR46648">
    <property type="entry name" value="HIT FAMILY PROTEIN 1"/>
    <property type="match status" value="1"/>
</dbReference>
<sequence>MVCRVALGSHAMTTIFSKIIDGELPGRFVWSDEHCVGFLSINPLGPGHTLVVPRQEVDQWVDADPALIAHLTEVSRVIGVAVREIWSPPRVGLLVAGFEVPHLHVHVFPAWDMAAFDFANAAATVDAAEQDGYAETLRETLRAAGHGDHVAGA</sequence>
<organism evidence="5 6">
    <name type="scientific">Pseudonocardia sediminis</name>
    <dbReference type="NCBI Taxonomy" id="1397368"/>
    <lineage>
        <taxon>Bacteria</taxon>
        <taxon>Bacillati</taxon>
        <taxon>Actinomycetota</taxon>
        <taxon>Actinomycetes</taxon>
        <taxon>Pseudonocardiales</taxon>
        <taxon>Pseudonocardiaceae</taxon>
        <taxon>Pseudonocardia</taxon>
    </lineage>
</organism>
<evidence type="ECO:0000313" key="6">
    <source>
        <dbReference type="Proteomes" id="UP000291591"/>
    </source>
</evidence>
<feature type="short sequence motif" description="Histidine triad motif" evidence="2 3">
    <location>
        <begin position="102"/>
        <end position="106"/>
    </location>
</feature>
<dbReference type="Gene3D" id="3.30.428.10">
    <property type="entry name" value="HIT-like"/>
    <property type="match status" value="1"/>
</dbReference>
<dbReference type="Pfam" id="PF01230">
    <property type="entry name" value="HIT"/>
    <property type="match status" value="1"/>
</dbReference>
<feature type="domain" description="HIT" evidence="4">
    <location>
        <begin position="15"/>
        <end position="118"/>
    </location>
</feature>
<name>A0A4Q7UWB1_PSEST</name>
<protein>
    <submittedName>
        <fullName evidence="5">Diadenosine tetraphosphate (Ap4A) HIT family hydrolase</fullName>
    </submittedName>
</protein>
<evidence type="ECO:0000313" key="5">
    <source>
        <dbReference type="EMBL" id="RZT85268.1"/>
    </source>
</evidence>
<reference evidence="5 6" key="1">
    <citation type="submission" date="2019-02" db="EMBL/GenBank/DDBJ databases">
        <title>Sequencing the genomes of 1000 actinobacteria strains.</title>
        <authorList>
            <person name="Klenk H.-P."/>
        </authorList>
    </citation>
    <scope>NUCLEOTIDE SEQUENCE [LARGE SCALE GENOMIC DNA]</scope>
    <source>
        <strain evidence="5 6">DSM 45779</strain>
    </source>
</reference>
<comment type="caution">
    <text evidence="5">The sequence shown here is derived from an EMBL/GenBank/DDBJ whole genome shotgun (WGS) entry which is preliminary data.</text>
</comment>